<feature type="transmembrane region" description="Helical" evidence="1">
    <location>
        <begin position="6"/>
        <end position="25"/>
    </location>
</feature>
<dbReference type="Pfam" id="PF13630">
    <property type="entry name" value="SdpI"/>
    <property type="match status" value="1"/>
</dbReference>
<name>A0ABW5NFG5_9SPHI</name>
<proteinExistence type="predicted"/>
<dbReference type="InterPro" id="IPR025962">
    <property type="entry name" value="SdpI/YhfL"/>
</dbReference>
<sequence length="116" mass="13952">MPEEYVEIILIDLLLLIVSFALYFFPAKKINFIYGYRTTRSMRNQINWQLSQRYFAKQWIWVVPTVMLIQLALIFLTDFDFGKNNRNLLHISMAIYFVGSIVCMFRTERKLKQNID</sequence>
<gene>
    <name evidence="2" type="ORF">ACFSQ3_00475</name>
</gene>
<evidence type="ECO:0000256" key="1">
    <source>
        <dbReference type="SAM" id="Phobius"/>
    </source>
</evidence>
<organism evidence="2 3">
    <name type="scientific">Sphingobacterium corticis</name>
    <dbReference type="NCBI Taxonomy" id="1812823"/>
    <lineage>
        <taxon>Bacteria</taxon>
        <taxon>Pseudomonadati</taxon>
        <taxon>Bacteroidota</taxon>
        <taxon>Sphingobacteriia</taxon>
        <taxon>Sphingobacteriales</taxon>
        <taxon>Sphingobacteriaceae</taxon>
        <taxon>Sphingobacterium</taxon>
    </lineage>
</organism>
<comment type="caution">
    <text evidence="2">The sequence shown here is derived from an EMBL/GenBank/DDBJ whole genome shotgun (WGS) entry which is preliminary data.</text>
</comment>
<dbReference type="RefSeq" id="WP_380866554.1">
    <property type="nucleotide sequence ID" value="NZ_JBHUMA010000003.1"/>
</dbReference>
<evidence type="ECO:0000313" key="3">
    <source>
        <dbReference type="Proteomes" id="UP001597393"/>
    </source>
</evidence>
<keyword evidence="3" id="KW-1185">Reference proteome</keyword>
<keyword evidence="1" id="KW-1133">Transmembrane helix</keyword>
<keyword evidence="1" id="KW-0812">Transmembrane</keyword>
<protein>
    <submittedName>
        <fullName evidence="2">SdpI family protein</fullName>
    </submittedName>
</protein>
<feature type="transmembrane region" description="Helical" evidence="1">
    <location>
        <begin position="88"/>
        <end position="105"/>
    </location>
</feature>
<dbReference type="Proteomes" id="UP001597393">
    <property type="component" value="Unassembled WGS sequence"/>
</dbReference>
<feature type="transmembrane region" description="Helical" evidence="1">
    <location>
        <begin position="59"/>
        <end position="76"/>
    </location>
</feature>
<evidence type="ECO:0000313" key="2">
    <source>
        <dbReference type="EMBL" id="MFD2597408.1"/>
    </source>
</evidence>
<accession>A0ABW5NFG5</accession>
<reference evidence="3" key="1">
    <citation type="journal article" date="2019" name="Int. J. Syst. Evol. Microbiol.">
        <title>The Global Catalogue of Microorganisms (GCM) 10K type strain sequencing project: providing services to taxonomists for standard genome sequencing and annotation.</title>
        <authorList>
            <consortium name="The Broad Institute Genomics Platform"/>
            <consortium name="The Broad Institute Genome Sequencing Center for Infectious Disease"/>
            <person name="Wu L."/>
            <person name="Ma J."/>
        </authorList>
    </citation>
    <scope>NUCLEOTIDE SEQUENCE [LARGE SCALE GENOMIC DNA]</scope>
    <source>
        <strain evidence="3">KCTC 42248</strain>
    </source>
</reference>
<dbReference type="EMBL" id="JBHUMA010000003">
    <property type="protein sequence ID" value="MFD2597408.1"/>
    <property type="molecule type" value="Genomic_DNA"/>
</dbReference>
<keyword evidence="1" id="KW-0472">Membrane</keyword>